<feature type="domain" description="DUF6705" evidence="1">
    <location>
        <begin position="1"/>
        <end position="146"/>
    </location>
</feature>
<comment type="caution">
    <text evidence="2">The sequence shown here is derived from an EMBL/GenBank/DDBJ whole genome shotgun (WGS) entry which is preliminary data.</text>
</comment>
<dbReference type="Pfam" id="PF20448">
    <property type="entry name" value="DUF6705"/>
    <property type="match status" value="1"/>
</dbReference>
<evidence type="ECO:0000313" key="2">
    <source>
        <dbReference type="EMBL" id="MFC6097433.1"/>
    </source>
</evidence>
<evidence type="ECO:0000313" key="3">
    <source>
        <dbReference type="Proteomes" id="UP001596287"/>
    </source>
</evidence>
<proteinExistence type="predicted"/>
<organism evidence="2 3">
    <name type="scientific">Flavobacterium qiangtangense</name>
    <dbReference type="NCBI Taxonomy" id="1442595"/>
    <lineage>
        <taxon>Bacteria</taxon>
        <taxon>Pseudomonadati</taxon>
        <taxon>Bacteroidota</taxon>
        <taxon>Flavobacteriia</taxon>
        <taxon>Flavobacteriales</taxon>
        <taxon>Flavobacteriaceae</taxon>
        <taxon>Flavobacterium</taxon>
    </lineage>
</organism>
<dbReference type="Proteomes" id="UP001596287">
    <property type="component" value="Unassembled WGS sequence"/>
</dbReference>
<accession>A0ABW1PPC0</accession>
<dbReference type="RefSeq" id="WP_379792395.1">
    <property type="nucleotide sequence ID" value="NZ_JBHSQB010000009.1"/>
</dbReference>
<name>A0ABW1PPC0_9FLAO</name>
<dbReference type="PROSITE" id="PS51257">
    <property type="entry name" value="PROKAR_LIPOPROTEIN"/>
    <property type="match status" value="1"/>
</dbReference>
<sequence>MKKLLYISISILSLSCKAQNPVYDITDLQHRVEDIHGAYYKDINNLLNPFEGTYIFEKNENSLFKIVLQKKIMSSMNGYLFEDLIIGEYQYIENGLEKVNTLNKLEIYDSNKRNHSIDGNLIITLGSVGCNDCQPGEKAIRGGLVDGSSNYTADLIIRRMIVNGQSAIKIWVGWRTGTSIYGQPAPASPSFKGTYYTLIKQ</sequence>
<keyword evidence="3" id="KW-1185">Reference proteome</keyword>
<protein>
    <submittedName>
        <fullName evidence="2">DUF6705 family protein</fullName>
    </submittedName>
</protein>
<reference evidence="3" key="1">
    <citation type="journal article" date="2019" name="Int. J. Syst. Evol. Microbiol.">
        <title>The Global Catalogue of Microorganisms (GCM) 10K type strain sequencing project: providing services to taxonomists for standard genome sequencing and annotation.</title>
        <authorList>
            <consortium name="The Broad Institute Genomics Platform"/>
            <consortium name="The Broad Institute Genome Sequencing Center for Infectious Disease"/>
            <person name="Wu L."/>
            <person name="Ma J."/>
        </authorList>
    </citation>
    <scope>NUCLEOTIDE SEQUENCE [LARGE SCALE GENOMIC DNA]</scope>
    <source>
        <strain evidence="3">CCUG 49679</strain>
    </source>
</reference>
<dbReference type="InterPro" id="IPR046551">
    <property type="entry name" value="DUF6705"/>
</dbReference>
<gene>
    <name evidence="2" type="ORF">ACFPVY_12330</name>
</gene>
<dbReference type="EMBL" id="JBHSQB010000009">
    <property type="protein sequence ID" value="MFC6097433.1"/>
    <property type="molecule type" value="Genomic_DNA"/>
</dbReference>
<evidence type="ECO:0000259" key="1">
    <source>
        <dbReference type="Pfam" id="PF20448"/>
    </source>
</evidence>